<organism evidence="2 3">
    <name type="scientific">Microcoleus asticus IPMA8</name>
    <dbReference type="NCBI Taxonomy" id="2563858"/>
    <lineage>
        <taxon>Bacteria</taxon>
        <taxon>Bacillati</taxon>
        <taxon>Cyanobacteriota</taxon>
        <taxon>Cyanophyceae</taxon>
        <taxon>Oscillatoriophycideae</taxon>
        <taxon>Oscillatoriales</taxon>
        <taxon>Microcoleaceae</taxon>
        <taxon>Microcoleus</taxon>
        <taxon>Microcoleus asticus</taxon>
    </lineage>
</organism>
<keyword evidence="1" id="KW-1133">Transmembrane helix</keyword>
<feature type="transmembrane region" description="Helical" evidence="1">
    <location>
        <begin position="45"/>
        <end position="62"/>
    </location>
</feature>
<reference evidence="2 3" key="1">
    <citation type="journal article" date="2020" name="Sci. Rep.">
        <title>A novel cyanobacterial geosmin producer, revising GeoA distribution and dispersion patterns in Bacteria.</title>
        <authorList>
            <person name="Churro C."/>
            <person name="Semedo-Aguiar A.P."/>
            <person name="Silva A.D."/>
            <person name="Pereira-Leal J.B."/>
            <person name="Leite R.B."/>
        </authorList>
    </citation>
    <scope>NUCLEOTIDE SEQUENCE [LARGE SCALE GENOMIC DNA]</scope>
    <source>
        <strain evidence="2 3">IPMA8</strain>
    </source>
</reference>
<sequence>MLLALLLTDSAIFLSWGKSLATLSPLWLGMSGIGYYFWTGWEVRSHALLAATFFHLSGIWILPYTDGWSFLFTGAVMVFSLLVLAELQWDMRQPINTLH</sequence>
<protein>
    <submittedName>
        <fullName evidence="2">Uncharacterized protein</fullName>
    </submittedName>
</protein>
<dbReference type="RefSeq" id="WP_246276632.1">
    <property type="nucleotide sequence ID" value="NZ_CAWPPK010000035.1"/>
</dbReference>
<gene>
    <name evidence="2" type="ORF">E5S67_01018</name>
</gene>
<feature type="transmembrane region" description="Helical" evidence="1">
    <location>
        <begin position="68"/>
        <end position="87"/>
    </location>
</feature>
<keyword evidence="3" id="KW-1185">Reference proteome</keyword>
<feature type="transmembrane region" description="Helical" evidence="1">
    <location>
        <begin position="20"/>
        <end position="38"/>
    </location>
</feature>
<accession>A0ABX2CUP3</accession>
<evidence type="ECO:0000313" key="3">
    <source>
        <dbReference type="Proteomes" id="UP000702425"/>
    </source>
</evidence>
<keyword evidence="1" id="KW-0812">Transmembrane</keyword>
<evidence type="ECO:0000313" key="2">
    <source>
        <dbReference type="EMBL" id="NQE33300.1"/>
    </source>
</evidence>
<name>A0ABX2CUP3_9CYAN</name>
<dbReference type="Proteomes" id="UP000702425">
    <property type="component" value="Unassembled WGS sequence"/>
</dbReference>
<evidence type="ECO:0000256" key="1">
    <source>
        <dbReference type="SAM" id="Phobius"/>
    </source>
</evidence>
<comment type="caution">
    <text evidence="2">The sequence shown here is derived from an EMBL/GenBank/DDBJ whole genome shotgun (WGS) entry which is preliminary data.</text>
</comment>
<proteinExistence type="predicted"/>
<keyword evidence="1" id="KW-0472">Membrane</keyword>
<dbReference type="EMBL" id="SRRZ01000013">
    <property type="protein sequence ID" value="NQE33300.1"/>
    <property type="molecule type" value="Genomic_DNA"/>
</dbReference>